<feature type="domain" description="Amidase" evidence="1">
    <location>
        <begin position="7"/>
        <end position="410"/>
    </location>
</feature>
<dbReference type="PANTHER" id="PTHR11895:SF176">
    <property type="entry name" value="AMIDASE AMID-RELATED"/>
    <property type="match status" value="1"/>
</dbReference>
<dbReference type="InterPro" id="IPR000120">
    <property type="entry name" value="Amidase"/>
</dbReference>
<dbReference type="Proteomes" id="UP000078396">
    <property type="component" value="Unassembled WGS sequence"/>
</dbReference>
<evidence type="ECO:0000313" key="2">
    <source>
        <dbReference type="EMBL" id="OAN33015.1"/>
    </source>
</evidence>
<gene>
    <name evidence="2" type="ORF">A4X20_28105</name>
</gene>
<dbReference type="Pfam" id="PF01425">
    <property type="entry name" value="Amidase"/>
    <property type="match status" value="1"/>
</dbReference>
<dbReference type="OrthoDB" id="182039at2"/>
<dbReference type="SUPFAM" id="SSF75304">
    <property type="entry name" value="Amidase signature (AS) enzymes"/>
    <property type="match status" value="1"/>
</dbReference>
<reference evidence="2 3" key="1">
    <citation type="submission" date="2016-04" db="EMBL/GenBank/DDBJ databases">
        <title>Draft Genome Sequences of Staphylococcus capitis Strain H36, S. capitis Strain H65, S. cohnii Strain H62, S. hominis Strain H69, Mycobacterium iranicum Strain H39, Plantibacter sp. Strain H53, Pseudomonas oryzihabitans Strain H72, and Microbacterium sp. Strain H83, isolated from residential settings.</title>
        <authorList>
            <person name="Lymperopoulou D."/>
            <person name="Adams R.I."/>
            <person name="Lindow S."/>
            <person name="Coil D.A."/>
            <person name="Jospin G."/>
            <person name="Eisen J.A."/>
        </authorList>
    </citation>
    <scope>NUCLEOTIDE SEQUENCE [LARGE SCALE GENOMIC DNA]</scope>
    <source>
        <strain evidence="2 3">H39</strain>
    </source>
</reference>
<dbReference type="AlphaFoldDB" id="A0A178LQE9"/>
<dbReference type="PANTHER" id="PTHR11895">
    <property type="entry name" value="TRANSAMIDASE"/>
    <property type="match status" value="1"/>
</dbReference>
<name>A0A178LQE9_MYCIR</name>
<comment type="caution">
    <text evidence="2">The sequence shown here is derived from an EMBL/GenBank/DDBJ whole genome shotgun (WGS) entry which is preliminary data.</text>
</comment>
<evidence type="ECO:0000313" key="3">
    <source>
        <dbReference type="Proteomes" id="UP000078396"/>
    </source>
</evidence>
<proteinExistence type="predicted"/>
<dbReference type="InterPro" id="IPR036928">
    <property type="entry name" value="AS_sf"/>
</dbReference>
<dbReference type="Gene3D" id="3.90.1300.10">
    <property type="entry name" value="Amidase signature (AS) domain"/>
    <property type="match status" value="1"/>
</dbReference>
<protein>
    <recommendedName>
        <fullName evidence="1">Amidase domain-containing protein</fullName>
    </recommendedName>
</protein>
<sequence>MTSAREICERSLARTRQPAARSAMITVTAELARREADESDRRRDRGLLRSALDGVPVVWKDLFDVAGTVTTCGSGVLRDQPPATTDSRLVTRLRDLGMVTVGKTNLSEFAFSGLGINHVFGTPVNPLDPARVPGGSSSGAAVAVASGIAPLAVGTDTSGSVRVPAAFTGCVGYRASHHRYGHNDFQPLSPTLDTVGFLARSVADIRLVDRLLVAEAEPEPVLRAVLPAGDWLEQCSPGVRASFTAAVDALRRRGVVITTTELASLRQAQHLLDRHGTIVGAEAYTGLRYLLTEPDGLEPATRRRLLANADSAQAVTPLRHAMPLLRRMFRTELAGNVLLCPTVRHEPPRIADLLTSETAYDAANASTLRTTMALSYLGACGVTLPVPGAGDRLPSGLLLSAPAGDDGILLATAAAFSLPPSTG</sequence>
<organism evidence="2 3">
    <name type="scientific">Mycolicibacterium iranicum</name>
    <name type="common">Mycobacterium iranicum</name>
    <dbReference type="NCBI Taxonomy" id="912594"/>
    <lineage>
        <taxon>Bacteria</taxon>
        <taxon>Bacillati</taxon>
        <taxon>Actinomycetota</taxon>
        <taxon>Actinomycetes</taxon>
        <taxon>Mycobacteriales</taxon>
        <taxon>Mycobacteriaceae</taxon>
        <taxon>Mycolicibacterium</taxon>
    </lineage>
</organism>
<dbReference type="InterPro" id="IPR023631">
    <property type="entry name" value="Amidase_dom"/>
</dbReference>
<dbReference type="RefSeq" id="WP_064284127.1">
    <property type="nucleotide sequence ID" value="NZ_LWCS01000050.1"/>
</dbReference>
<evidence type="ECO:0000259" key="1">
    <source>
        <dbReference type="Pfam" id="PF01425"/>
    </source>
</evidence>
<dbReference type="GO" id="GO:0003824">
    <property type="term" value="F:catalytic activity"/>
    <property type="evidence" value="ECO:0007669"/>
    <property type="project" value="InterPro"/>
</dbReference>
<dbReference type="EMBL" id="LWCS01000050">
    <property type="protein sequence ID" value="OAN33015.1"/>
    <property type="molecule type" value="Genomic_DNA"/>
</dbReference>
<accession>A0A178LQE9</accession>